<sequence>MHDERMIEYVHSILPKSPSILASIEDDARQRGIPIVGPLIGRLLFLLILATRAKRVLEIGTAVGYSTIWLGLAAKKVKGRVTSIEIDHTRADEARANIHTANLDDTVEVITGDALDVIPRLKGRFNLIFIDDSKDNYPRYFELCYPRLSKNGLLVADNALWHGEVLKDSKEGKAVARFNSMLISNMDALVLPVRDGLAIGIKGYR</sequence>
<evidence type="ECO:0008006" key="6">
    <source>
        <dbReference type="Google" id="ProtNLM"/>
    </source>
</evidence>
<evidence type="ECO:0000313" key="4">
    <source>
        <dbReference type="EMBL" id="SPC34363.1"/>
    </source>
</evidence>
<keyword evidence="5" id="KW-1185">Reference proteome</keyword>
<keyword evidence="2" id="KW-0808">Transferase</keyword>
<evidence type="ECO:0000256" key="1">
    <source>
        <dbReference type="ARBA" id="ARBA00022603"/>
    </source>
</evidence>
<accession>A0A2K5ART7</accession>
<evidence type="ECO:0000256" key="2">
    <source>
        <dbReference type="ARBA" id="ARBA00022679"/>
    </source>
</evidence>
<evidence type="ECO:0000256" key="3">
    <source>
        <dbReference type="ARBA" id="ARBA00022691"/>
    </source>
</evidence>
<protein>
    <recommendedName>
        <fullName evidence="6">O-methyltransferase</fullName>
    </recommendedName>
</protein>
<dbReference type="PANTHER" id="PTHR10509">
    <property type="entry name" value="O-METHYLTRANSFERASE-RELATED"/>
    <property type="match status" value="1"/>
</dbReference>
<dbReference type="AlphaFoldDB" id="A0A2K5ART7"/>
<dbReference type="InterPro" id="IPR050362">
    <property type="entry name" value="Cation-dep_OMT"/>
</dbReference>
<dbReference type="KEGG" id="ncv:NCAV_1196"/>
<dbReference type="GO" id="GO:0008171">
    <property type="term" value="F:O-methyltransferase activity"/>
    <property type="evidence" value="ECO:0007669"/>
    <property type="project" value="InterPro"/>
</dbReference>
<dbReference type="Proteomes" id="UP000236248">
    <property type="component" value="Chromosome NCAV"/>
</dbReference>
<proteinExistence type="predicted"/>
<dbReference type="InterPro" id="IPR002935">
    <property type="entry name" value="SAM_O-MeTrfase"/>
</dbReference>
<dbReference type="PROSITE" id="PS51682">
    <property type="entry name" value="SAM_OMT_I"/>
    <property type="match status" value="1"/>
</dbReference>
<gene>
    <name evidence="4" type="ORF">NCAV_1196</name>
</gene>
<dbReference type="EMBL" id="LT981265">
    <property type="protein sequence ID" value="SPC34363.1"/>
    <property type="molecule type" value="Genomic_DNA"/>
</dbReference>
<evidence type="ECO:0000313" key="5">
    <source>
        <dbReference type="Proteomes" id="UP000236248"/>
    </source>
</evidence>
<dbReference type="GO" id="GO:0008757">
    <property type="term" value="F:S-adenosylmethionine-dependent methyltransferase activity"/>
    <property type="evidence" value="ECO:0007669"/>
    <property type="project" value="TreeGrafter"/>
</dbReference>
<dbReference type="GO" id="GO:0032259">
    <property type="term" value="P:methylation"/>
    <property type="evidence" value="ECO:0007669"/>
    <property type="project" value="UniProtKB-KW"/>
</dbReference>
<dbReference type="InterPro" id="IPR029063">
    <property type="entry name" value="SAM-dependent_MTases_sf"/>
</dbReference>
<dbReference type="PANTHER" id="PTHR10509:SF14">
    <property type="entry name" value="CAFFEOYL-COA O-METHYLTRANSFERASE 3-RELATED"/>
    <property type="match status" value="1"/>
</dbReference>
<keyword evidence="1" id="KW-0489">Methyltransferase</keyword>
<dbReference type="Pfam" id="PF01596">
    <property type="entry name" value="Methyltransf_3"/>
    <property type="match status" value="1"/>
</dbReference>
<dbReference type="SUPFAM" id="SSF53335">
    <property type="entry name" value="S-adenosyl-L-methionine-dependent methyltransferases"/>
    <property type="match status" value="1"/>
</dbReference>
<dbReference type="Gene3D" id="3.40.50.150">
    <property type="entry name" value="Vaccinia Virus protein VP39"/>
    <property type="match status" value="1"/>
</dbReference>
<organism evidence="4 5">
    <name type="scientific">Candidatus Nitrosocaldus cavascurensis</name>
    <dbReference type="NCBI Taxonomy" id="2058097"/>
    <lineage>
        <taxon>Archaea</taxon>
        <taxon>Nitrososphaerota</taxon>
        <taxon>Nitrososphaeria</taxon>
        <taxon>Candidatus Nitrosocaldales</taxon>
        <taxon>Candidatus Nitrosocaldaceae</taxon>
        <taxon>Candidatus Nitrosocaldus</taxon>
    </lineage>
</organism>
<dbReference type="CDD" id="cd02440">
    <property type="entry name" value="AdoMet_MTases"/>
    <property type="match status" value="1"/>
</dbReference>
<keyword evidence="3" id="KW-0949">S-adenosyl-L-methionine</keyword>
<reference evidence="5" key="1">
    <citation type="submission" date="2018-01" db="EMBL/GenBank/DDBJ databases">
        <authorList>
            <person name="Kerou L M."/>
        </authorList>
    </citation>
    <scope>NUCLEOTIDE SEQUENCE [LARGE SCALE GENOMIC DNA]</scope>
    <source>
        <strain evidence="5">SCU2</strain>
    </source>
</reference>
<name>A0A2K5ART7_9ARCH</name>